<feature type="compositionally biased region" description="Polar residues" evidence="1">
    <location>
        <begin position="73"/>
        <end position="87"/>
    </location>
</feature>
<sequence length="106" mass="12220">MSTFIRLTKEKPQVAVQHGVEPVQVAEVDRVVETELGPECRLHFGRHVRIGGQFGERIAGRERKHDEQHQRNRQQARNGDQEATQDILTHREESRLACAHASRYQS</sequence>
<dbReference type="EMBL" id="JBGBZN010000002">
    <property type="protein sequence ID" value="MEY9471930.1"/>
    <property type="molecule type" value="Genomic_DNA"/>
</dbReference>
<name>A0ABV4GJ10_9BRAD</name>
<dbReference type="Proteomes" id="UP001565474">
    <property type="component" value="Unassembled WGS sequence"/>
</dbReference>
<accession>A0ABV4GJ10</accession>
<evidence type="ECO:0000313" key="2">
    <source>
        <dbReference type="EMBL" id="MEY9471930.1"/>
    </source>
</evidence>
<organism evidence="2 3">
    <name type="scientific">Bradyrhizobium yuanmingense</name>
    <dbReference type="NCBI Taxonomy" id="108015"/>
    <lineage>
        <taxon>Bacteria</taxon>
        <taxon>Pseudomonadati</taxon>
        <taxon>Pseudomonadota</taxon>
        <taxon>Alphaproteobacteria</taxon>
        <taxon>Hyphomicrobiales</taxon>
        <taxon>Nitrobacteraceae</taxon>
        <taxon>Bradyrhizobium</taxon>
    </lineage>
</organism>
<proteinExistence type="predicted"/>
<keyword evidence="3" id="KW-1185">Reference proteome</keyword>
<comment type="caution">
    <text evidence="2">The sequence shown here is derived from an EMBL/GenBank/DDBJ whole genome shotgun (WGS) entry which is preliminary data.</text>
</comment>
<gene>
    <name evidence="2" type="ORF">ABH992_004329</name>
</gene>
<feature type="compositionally biased region" description="Basic and acidic residues" evidence="1">
    <location>
        <begin position="58"/>
        <end position="70"/>
    </location>
</feature>
<evidence type="ECO:0000256" key="1">
    <source>
        <dbReference type="SAM" id="MobiDB-lite"/>
    </source>
</evidence>
<feature type="region of interest" description="Disordered" evidence="1">
    <location>
        <begin position="55"/>
        <end position="106"/>
    </location>
</feature>
<evidence type="ECO:0000313" key="3">
    <source>
        <dbReference type="Proteomes" id="UP001565474"/>
    </source>
</evidence>
<protein>
    <submittedName>
        <fullName evidence="2">Uncharacterized protein</fullName>
    </submittedName>
</protein>
<reference evidence="2 3" key="1">
    <citation type="submission" date="2024-07" db="EMBL/GenBank/DDBJ databases">
        <title>Genomic Encyclopedia of Type Strains, Phase V (KMG-V): Genome sequencing to study the core and pangenomes of soil and plant-associated prokaryotes.</title>
        <authorList>
            <person name="Whitman W."/>
        </authorList>
    </citation>
    <scope>NUCLEOTIDE SEQUENCE [LARGE SCALE GENOMIC DNA]</scope>
    <source>
        <strain evidence="2 3">USDA 222</strain>
    </source>
</reference>